<keyword evidence="2" id="KW-1185">Reference proteome</keyword>
<sequence length="133" mass="14735">MTTTTLEDRAAELGKDYGKAVGSWVVDGNTSKEQCDKLIEGIDTCDPEVMDLIPSPLSGEFADGPTVYSVLKELGLDPAVFDEQFDHLIDVYEEAFSESWCDTVYQAAHANHPDYDPCSVCGLYGHKWKEHVD</sequence>
<dbReference type="GeneID" id="55624486"/>
<proteinExistence type="predicted"/>
<organism evidence="1 2">
    <name type="scientific">Mycobacterium phage Indlulamithi</name>
    <dbReference type="NCBI Taxonomy" id="2656582"/>
    <lineage>
        <taxon>Viruses</taxon>
        <taxon>Duplodnaviria</taxon>
        <taxon>Heunggongvirae</taxon>
        <taxon>Uroviricota</taxon>
        <taxon>Caudoviricetes</taxon>
        <taxon>Indlulamithivirus</taxon>
        <taxon>Indlulamithivirus indlulamithi</taxon>
    </lineage>
</organism>
<reference evidence="1 2" key="1">
    <citation type="submission" date="2019-10" db="EMBL/GenBank/DDBJ databases">
        <authorList>
            <person name="Garlena R.A."/>
            <person name="Russell D.A."/>
            <person name="Pope W.H."/>
            <person name="Jacobs-Sera D."/>
            <person name="Hatfull G.F."/>
        </authorList>
    </citation>
    <scope>NUCLEOTIDE SEQUENCE [LARGE SCALE GENOMIC DNA]</scope>
</reference>
<dbReference type="KEGG" id="vg:55624486"/>
<dbReference type="RefSeq" id="YP_009853800.1">
    <property type="nucleotide sequence ID" value="NC_048824.1"/>
</dbReference>
<name>A0A649VCM6_9CAUD</name>
<protein>
    <submittedName>
        <fullName evidence="1">Uncharacterized protein</fullName>
    </submittedName>
</protein>
<accession>A0A649VCM6</accession>
<evidence type="ECO:0000313" key="2">
    <source>
        <dbReference type="Proteomes" id="UP000423609"/>
    </source>
</evidence>
<evidence type="ECO:0000313" key="1">
    <source>
        <dbReference type="EMBL" id="QGJ90088.1"/>
    </source>
</evidence>
<gene>
    <name evidence="1" type="primary">48</name>
    <name evidence="1" type="ORF">PBI_INDLULAMITHI_48</name>
</gene>
<dbReference type="EMBL" id="MN585993">
    <property type="protein sequence ID" value="QGJ90088.1"/>
    <property type="molecule type" value="Genomic_DNA"/>
</dbReference>
<dbReference type="Proteomes" id="UP000423609">
    <property type="component" value="Segment"/>
</dbReference>